<dbReference type="GO" id="GO:0009897">
    <property type="term" value="C:external side of plasma membrane"/>
    <property type="evidence" value="ECO:0007669"/>
    <property type="project" value="TreeGrafter"/>
</dbReference>
<proteinExistence type="predicted"/>
<keyword evidence="3 8" id="KW-1133">Transmembrane helix</keyword>
<keyword evidence="10" id="KW-1185">Reference proteome</keyword>
<dbReference type="SMART" id="SM00406">
    <property type="entry name" value="IGv"/>
    <property type="match status" value="2"/>
</dbReference>
<dbReference type="InterPro" id="IPR036179">
    <property type="entry name" value="Ig-like_dom_sf"/>
</dbReference>
<dbReference type="InterPro" id="IPR003599">
    <property type="entry name" value="Ig_sub"/>
</dbReference>
<evidence type="ECO:0000256" key="8">
    <source>
        <dbReference type="SAM" id="Phobius"/>
    </source>
</evidence>
<keyword evidence="5" id="KW-1015">Disulfide bond</keyword>
<evidence type="ECO:0000256" key="6">
    <source>
        <dbReference type="ARBA" id="ARBA00023319"/>
    </source>
</evidence>
<feature type="region of interest" description="Disordered" evidence="7">
    <location>
        <begin position="317"/>
        <end position="350"/>
    </location>
</feature>
<dbReference type="PANTHER" id="PTHR24100:SF149">
    <property type="entry name" value="BG-LIKE ANTIGEN 1-RELATED"/>
    <property type="match status" value="1"/>
</dbReference>
<gene>
    <name evidence="11" type="primary">LOC110210619</name>
</gene>
<dbReference type="InterPro" id="IPR007110">
    <property type="entry name" value="Ig-like_dom"/>
</dbReference>
<reference evidence="11" key="1">
    <citation type="submission" date="2025-08" db="UniProtKB">
        <authorList>
            <consortium name="RefSeq"/>
        </authorList>
    </citation>
    <scope>IDENTIFICATION</scope>
    <source>
        <tissue evidence="11">Spleen</tissue>
    </source>
</reference>
<dbReference type="InterPro" id="IPR013783">
    <property type="entry name" value="Ig-like_fold"/>
</dbReference>
<evidence type="ECO:0000256" key="4">
    <source>
        <dbReference type="ARBA" id="ARBA00023136"/>
    </source>
</evidence>
<evidence type="ECO:0000256" key="7">
    <source>
        <dbReference type="SAM" id="MobiDB-lite"/>
    </source>
</evidence>
<evidence type="ECO:0000256" key="2">
    <source>
        <dbReference type="ARBA" id="ARBA00022692"/>
    </source>
</evidence>
<dbReference type="InterPro" id="IPR050504">
    <property type="entry name" value="IgSF_BTN/MOG"/>
</dbReference>
<name>A0A6P5KJZ9_PHACI</name>
<dbReference type="Proteomes" id="UP000515140">
    <property type="component" value="Unplaced"/>
</dbReference>
<dbReference type="GO" id="GO:0001817">
    <property type="term" value="P:regulation of cytokine production"/>
    <property type="evidence" value="ECO:0007669"/>
    <property type="project" value="TreeGrafter"/>
</dbReference>
<keyword evidence="6" id="KW-0393">Immunoglobulin domain</keyword>
<dbReference type="PANTHER" id="PTHR24100">
    <property type="entry name" value="BUTYROPHILIN"/>
    <property type="match status" value="1"/>
</dbReference>
<dbReference type="FunFam" id="2.60.40.10:FF:000183">
    <property type="entry name" value="Myelin-oligodendrocyte glycoprotein"/>
    <property type="match status" value="2"/>
</dbReference>
<evidence type="ECO:0000313" key="10">
    <source>
        <dbReference type="Proteomes" id="UP000515140"/>
    </source>
</evidence>
<dbReference type="FunCoup" id="A0A6P5KJZ9">
    <property type="interactions" value="170"/>
</dbReference>
<protein>
    <submittedName>
        <fullName evidence="11">Butyrophilin-like protein 2 isoform X1</fullName>
    </submittedName>
</protein>
<dbReference type="SMART" id="SM00409">
    <property type="entry name" value="IG"/>
    <property type="match status" value="2"/>
</dbReference>
<dbReference type="Pfam" id="PF07686">
    <property type="entry name" value="V-set"/>
    <property type="match status" value="2"/>
</dbReference>
<dbReference type="Gene3D" id="2.60.40.10">
    <property type="entry name" value="Immunoglobulins"/>
    <property type="match status" value="2"/>
</dbReference>
<evidence type="ECO:0000313" key="11">
    <source>
        <dbReference type="RefSeq" id="XP_020845309.1"/>
    </source>
</evidence>
<feature type="transmembrane region" description="Helical" evidence="8">
    <location>
        <begin position="283"/>
        <end position="301"/>
    </location>
</feature>
<sequence length="350" mass="39681">MIWTMKWNHQHSSYNSPTLCFYLIYLILVLSGTPSSGTFTVSGPLVQPIRAWVGEDVQLSCHLSPKMDARGMTVKWVRGPLVVHLYRMGQEMEEVQAPAFQGRTKMLREDMAEGKVTVIVHQVKLSDTGQYTCYFQTGTIYNETSFDLHVSELPTGHFTVIGPAQVIQAKQGEDAMLSCHLSPKMDARKMIVKCFRDQTLVHGYCNEDEVEETQDPEFQGRTEMLKNDMAEGKLILSIHQVQVSDAGQYICHFWSHNYSSDAHFELQVAESIPTSEETLHKKIIFVLPAVFIGSLFVIYIFHQIQLQRAREDIIPQCPAQGRGRRSRRDPLAPPGEVQLSHKSPESSIRS</sequence>
<organism evidence="10 11">
    <name type="scientific">Phascolarctos cinereus</name>
    <name type="common">Koala</name>
    <dbReference type="NCBI Taxonomy" id="38626"/>
    <lineage>
        <taxon>Eukaryota</taxon>
        <taxon>Metazoa</taxon>
        <taxon>Chordata</taxon>
        <taxon>Craniata</taxon>
        <taxon>Vertebrata</taxon>
        <taxon>Euteleostomi</taxon>
        <taxon>Mammalia</taxon>
        <taxon>Metatheria</taxon>
        <taxon>Diprotodontia</taxon>
        <taxon>Phascolarctidae</taxon>
        <taxon>Phascolarctos</taxon>
    </lineage>
</organism>
<feature type="domain" description="Ig-like" evidence="9">
    <location>
        <begin position="44"/>
        <end position="147"/>
    </location>
</feature>
<evidence type="ECO:0000256" key="1">
    <source>
        <dbReference type="ARBA" id="ARBA00004370"/>
    </source>
</evidence>
<dbReference type="KEGG" id="pcw:110210619"/>
<dbReference type="AlphaFoldDB" id="A0A6P5KJZ9"/>
<dbReference type="GO" id="GO:0005102">
    <property type="term" value="F:signaling receptor binding"/>
    <property type="evidence" value="ECO:0007669"/>
    <property type="project" value="TreeGrafter"/>
</dbReference>
<dbReference type="PROSITE" id="PS50835">
    <property type="entry name" value="IG_LIKE"/>
    <property type="match status" value="1"/>
</dbReference>
<evidence type="ECO:0000256" key="3">
    <source>
        <dbReference type="ARBA" id="ARBA00022989"/>
    </source>
</evidence>
<evidence type="ECO:0000259" key="9">
    <source>
        <dbReference type="PROSITE" id="PS50835"/>
    </source>
</evidence>
<dbReference type="GO" id="GO:0050852">
    <property type="term" value="P:T cell receptor signaling pathway"/>
    <property type="evidence" value="ECO:0007669"/>
    <property type="project" value="TreeGrafter"/>
</dbReference>
<keyword evidence="2 8" id="KW-0812">Transmembrane</keyword>
<dbReference type="RefSeq" id="XP_020845309.1">
    <property type="nucleotide sequence ID" value="XM_020989650.1"/>
</dbReference>
<accession>A0A6P5KJZ9</accession>
<dbReference type="GeneID" id="110210619"/>
<dbReference type="InParanoid" id="A0A6P5KJZ9"/>
<evidence type="ECO:0000256" key="5">
    <source>
        <dbReference type="ARBA" id="ARBA00023157"/>
    </source>
</evidence>
<dbReference type="SUPFAM" id="SSF48726">
    <property type="entry name" value="Immunoglobulin"/>
    <property type="match status" value="2"/>
</dbReference>
<keyword evidence="4 8" id="KW-0472">Membrane</keyword>
<comment type="subcellular location">
    <subcellularLocation>
        <location evidence="1">Membrane</location>
    </subcellularLocation>
</comment>
<dbReference type="InterPro" id="IPR013106">
    <property type="entry name" value="Ig_V-set"/>
</dbReference>